<dbReference type="GO" id="GO:0000155">
    <property type="term" value="F:phosphorelay sensor kinase activity"/>
    <property type="evidence" value="ECO:0007669"/>
    <property type="project" value="InterPro"/>
</dbReference>
<dbReference type="Gene3D" id="3.30.565.10">
    <property type="entry name" value="Histidine kinase-like ATPase, C-terminal domain"/>
    <property type="match status" value="1"/>
</dbReference>
<dbReference type="InterPro" id="IPR007890">
    <property type="entry name" value="CHASE2"/>
</dbReference>
<dbReference type="InterPro" id="IPR036890">
    <property type="entry name" value="HATPase_C_sf"/>
</dbReference>
<evidence type="ECO:0000256" key="6">
    <source>
        <dbReference type="ARBA" id="ARBA00023012"/>
    </source>
</evidence>
<dbReference type="NCBIfam" id="TIGR00229">
    <property type="entry name" value="sensory_box"/>
    <property type="match status" value="1"/>
</dbReference>
<dbReference type="CDD" id="cd00130">
    <property type="entry name" value="PAS"/>
    <property type="match status" value="1"/>
</dbReference>
<dbReference type="SMART" id="SM00388">
    <property type="entry name" value="HisKA"/>
    <property type="match status" value="1"/>
</dbReference>
<evidence type="ECO:0000256" key="4">
    <source>
        <dbReference type="ARBA" id="ARBA00022679"/>
    </source>
</evidence>
<evidence type="ECO:0000313" key="11">
    <source>
        <dbReference type="Proteomes" id="UP000235015"/>
    </source>
</evidence>
<dbReference type="PROSITE" id="PS50109">
    <property type="entry name" value="HIS_KIN"/>
    <property type="match status" value="1"/>
</dbReference>
<proteinExistence type="predicted"/>
<dbReference type="STRING" id="1111735.GCA_000428045_03546"/>
<evidence type="ECO:0000259" key="9">
    <source>
        <dbReference type="PROSITE" id="PS50112"/>
    </source>
</evidence>
<feature type="transmembrane region" description="Helical" evidence="7">
    <location>
        <begin position="352"/>
        <end position="371"/>
    </location>
</feature>
<dbReference type="SUPFAM" id="SSF55874">
    <property type="entry name" value="ATPase domain of HSP90 chaperone/DNA topoisomerase II/histidine kinase"/>
    <property type="match status" value="1"/>
</dbReference>
<dbReference type="InterPro" id="IPR035965">
    <property type="entry name" value="PAS-like_dom_sf"/>
</dbReference>
<dbReference type="CDD" id="cd00075">
    <property type="entry name" value="HATPase"/>
    <property type="match status" value="1"/>
</dbReference>
<evidence type="ECO:0000256" key="2">
    <source>
        <dbReference type="ARBA" id="ARBA00012438"/>
    </source>
</evidence>
<dbReference type="AlphaFoldDB" id="A0A2N6D0Z8"/>
<dbReference type="Gene3D" id="1.10.287.130">
    <property type="match status" value="1"/>
</dbReference>
<organism evidence="10 11">
    <name type="scientific">Sedimenticola selenatireducens</name>
    <dbReference type="NCBI Taxonomy" id="191960"/>
    <lineage>
        <taxon>Bacteria</taxon>
        <taxon>Pseudomonadati</taxon>
        <taxon>Pseudomonadota</taxon>
        <taxon>Gammaproteobacteria</taxon>
        <taxon>Chromatiales</taxon>
        <taxon>Sedimenticolaceae</taxon>
        <taxon>Sedimenticola</taxon>
    </lineage>
</organism>
<dbReference type="PANTHER" id="PTHR43711">
    <property type="entry name" value="TWO-COMPONENT HISTIDINE KINASE"/>
    <property type="match status" value="1"/>
</dbReference>
<keyword evidence="7" id="KW-0472">Membrane</keyword>
<protein>
    <recommendedName>
        <fullName evidence="2">histidine kinase</fullName>
        <ecNumber evidence="2">2.7.13.3</ecNumber>
    </recommendedName>
</protein>
<feature type="domain" description="Histidine kinase" evidence="8">
    <location>
        <begin position="681"/>
        <end position="896"/>
    </location>
</feature>
<keyword evidence="4" id="KW-0808">Transferase</keyword>
<dbReference type="InterPro" id="IPR003661">
    <property type="entry name" value="HisK_dim/P_dom"/>
</dbReference>
<evidence type="ECO:0000313" key="10">
    <source>
        <dbReference type="EMBL" id="PLX63363.1"/>
    </source>
</evidence>
<dbReference type="FunFam" id="3.30.565.10:FF:000006">
    <property type="entry name" value="Sensor histidine kinase WalK"/>
    <property type="match status" value="1"/>
</dbReference>
<dbReference type="Pfam" id="PF00512">
    <property type="entry name" value="HisKA"/>
    <property type="match status" value="1"/>
</dbReference>
<gene>
    <name evidence="10" type="ORF">C0630_00155</name>
</gene>
<dbReference type="Pfam" id="PF05226">
    <property type="entry name" value="CHASE2"/>
    <property type="match status" value="1"/>
</dbReference>
<name>A0A2N6D0Z8_9GAMM</name>
<dbReference type="Gene3D" id="3.30.450.20">
    <property type="entry name" value="PAS domain"/>
    <property type="match status" value="1"/>
</dbReference>
<keyword evidence="7" id="KW-1133">Transmembrane helix</keyword>
<dbReference type="PROSITE" id="PS50112">
    <property type="entry name" value="PAS"/>
    <property type="match status" value="1"/>
</dbReference>
<dbReference type="InterPro" id="IPR005467">
    <property type="entry name" value="His_kinase_dom"/>
</dbReference>
<reference evidence="10 11" key="1">
    <citation type="submission" date="2017-11" db="EMBL/GenBank/DDBJ databases">
        <title>Genome-resolved metagenomics identifies genetic mobility, metabolic interactions, and unexpected diversity in perchlorate-reducing communities.</title>
        <authorList>
            <person name="Barnum T.P."/>
            <person name="Figueroa I.A."/>
            <person name="Carlstrom C.I."/>
            <person name="Lucas L.N."/>
            <person name="Engelbrektson A.L."/>
            <person name="Coates J.D."/>
        </authorList>
    </citation>
    <scope>NUCLEOTIDE SEQUENCE [LARGE SCALE GENOMIC DNA]</scope>
    <source>
        <strain evidence="10">BM301</strain>
    </source>
</reference>
<dbReference type="RefSeq" id="WP_273437115.1">
    <property type="nucleotide sequence ID" value="NZ_PKUN01000001.1"/>
</dbReference>
<evidence type="ECO:0000259" key="8">
    <source>
        <dbReference type="PROSITE" id="PS50109"/>
    </source>
</evidence>
<evidence type="ECO:0000256" key="3">
    <source>
        <dbReference type="ARBA" id="ARBA00022553"/>
    </source>
</evidence>
<evidence type="ECO:0000256" key="1">
    <source>
        <dbReference type="ARBA" id="ARBA00000085"/>
    </source>
</evidence>
<dbReference type="Proteomes" id="UP000235015">
    <property type="component" value="Unassembled WGS sequence"/>
</dbReference>
<dbReference type="EC" id="2.7.13.3" evidence="2"/>
<dbReference type="PANTHER" id="PTHR43711:SF1">
    <property type="entry name" value="HISTIDINE KINASE 1"/>
    <property type="match status" value="1"/>
</dbReference>
<dbReference type="PRINTS" id="PR00344">
    <property type="entry name" value="BCTRLSENSOR"/>
</dbReference>
<dbReference type="SMART" id="SM00387">
    <property type="entry name" value="HATPase_c"/>
    <property type="match status" value="1"/>
</dbReference>
<dbReference type="InterPro" id="IPR000014">
    <property type="entry name" value="PAS"/>
</dbReference>
<evidence type="ECO:0000256" key="7">
    <source>
        <dbReference type="SAM" id="Phobius"/>
    </source>
</evidence>
<dbReference type="InterPro" id="IPR003594">
    <property type="entry name" value="HATPase_dom"/>
</dbReference>
<keyword evidence="6" id="KW-0902">Two-component regulatory system</keyword>
<keyword evidence="3" id="KW-0597">Phosphoprotein</keyword>
<dbReference type="InterPro" id="IPR004358">
    <property type="entry name" value="Sig_transdc_His_kin-like_C"/>
</dbReference>
<feature type="transmembrane region" description="Helical" evidence="7">
    <location>
        <begin position="377"/>
        <end position="396"/>
    </location>
</feature>
<keyword evidence="5 10" id="KW-0418">Kinase</keyword>
<accession>A0A2N6D0Z8</accession>
<evidence type="ECO:0000256" key="5">
    <source>
        <dbReference type="ARBA" id="ARBA00022777"/>
    </source>
</evidence>
<dbReference type="SMART" id="SM01080">
    <property type="entry name" value="CHASE2"/>
    <property type="match status" value="1"/>
</dbReference>
<dbReference type="InterPro" id="IPR036097">
    <property type="entry name" value="HisK_dim/P_sf"/>
</dbReference>
<dbReference type="CDD" id="cd00082">
    <property type="entry name" value="HisKA"/>
    <property type="match status" value="1"/>
</dbReference>
<dbReference type="InterPro" id="IPR050736">
    <property type="entry name" value="Sensor_HK_Regulatory"/>
</dbReference>
<comment type="caution">
    <text evidence="10">The sequence shown here is derived from an EMBL/GenBank/DDBJ whole genome shotgun (WGS) entry which is preliminary data.</text>
</comment>
<comment type="catalytic activity">
    <reaction evidence="1">
        <text>ATP + protein L-histidine = ADP + protein N-phospho-L-histidine.</text>
        <dbReference type="EC" id="2.7.13.3"/>
    </reaction>
</comment>
<dbReference type="EMBL" id="PKUN01000001">
    <property type="protein sequence ID" value="PLX63363.1"/>
    <property type="molecule type" value="Genomic_DNA"/>
</dbReference>
<dbReference type="GO" id="GO:0005886">
    <property type="term" value="C:plasma membrane"/>
    <property type="evidence" value="ECO:0007669"/>
    <property type="project" value="UniProtKB-ARBA"/>
</dbReference>
<sequence>MDWKVTVDGPVRMLNSAASTIRRVGRGPLRLSPEWLLLSLLLTGGLLFTVHSQWLWRLDQLLYDVQLDAWSRPAPGDLVIVAIDSASLATYGRWPWQRSLHADLIDRLTQAGARAIFLDILFVEPDVRDSQGDARLAQAVADSGRVFLPVIIEQQQYGELSETLPMPALRAHVKGLGHVDIDLDPDGIARRVFLREGLGSARWPSIGVVLLQELEPAAVDPLPGGRNPSDVPADAQTIVRDNHILLPFAGSPGHFPRISYQDVLTGRFNADAFNNKIVLVGATAPGLGDLLPTPVSGYSRQMSGVEINANLIDALRRGITIESLAPNRQLQLSGIILMLVFLSFPLLKPNVVLPVVTVLALLTLGMSGLLLHMLHLWFPPTAVLIGLLLGFPLWSWRRMVRTVHYFEQELTRLRAEPRGIGFHQSPMQISRGLRFLQMLLSLDGWILLDADDAVLERNSWRAPPTAPVLSIPLEPLIQQQRVWIRIPRGDGHWKLGIEMNGERRVDDMSLQLLSDYTQQFAITYLPERRGNIEVVERQVRRVQSAIADLRAVRRLLSDILRQMVDGMLVINLGGEVVMNNTQAVRLLGLPNESDLSMMEMLTLAERMEIKSSEGLAGALRQVLVKGDTMSLEGRILQGSELLIQISPLTVAGGHFNGAIVILSDITRLKESERRRTQTLNFLSHDLRSPLTSMISMLEIQRADVGQMGQAEMVERIEGYAHKALKLADDFLRLAKAENADYDDFHEIDLVSVGHNAVDAVFAEAQKKTIRLVRDMRLEQAWIKADGALLERALINLLENAIRHSPAGAVVELQMDAAADEIHCRVKDQGPGIAEADQMRIFAPFQQVRKGDGKEQKGTGLGLAFVKVVAAKHRGRISVQSEVGSGTRFCLTLPFTNEPPVENETGVGLE</sequence>
<keyword evidence="7" id="KW-0812">Transmembrane</keyword>
<feature type="domain" description="PAS" evidence="9">
    <location>
        <begin position="552"/>
        <end position="626"/>
    </location>
</feature>
<dbReference type="Pfam" id="PF02518">
    <property type="entry name" value="HATPase_c"/>
    <property type="match status" value="1"/>
</dbReference>
<dbReference type="SUPFAM" id="SSF47384">
    <property type="entry name" value="Homodimeric domain of signal transducing histidine kinase"/>
    <property type="match status" value="1"/>
</dbReference>
<dbReference type="SUPFAM" id="SSF55785">
    <property type="entry name" value="PYP-like sensor domain (PAS domain)"/>
    <property type="match status" value="1"/>
</dbReference>